<dbReference type="RefSeq" id="WP_073825171.1">
    <property type="nucleotide sequence ID" value="NZ_MQVS01000008.1"/>
</dbReference>
<accession>A0A1Q5PUN1</accession>
<dbReference type="Proteomes" id="UP000185612">
    <property type="component" value="Unassembled WGS sequence"/>
</dbReference>
<reference evidence="3" key="1">
    <citation type="submission" date="2016-12" db="EMBL/GenBank/DDBJ databases">
        <authorList>
            <person name="Meng X."/>
        </authorList>
    </citation>
    <scope>NUCLEOTIDE SEQUENCE [LARGE SCALE GENOMIC DNA]</scope>
    <source>
        <strain evidence="3">DSM 20732</strain>
    </source>
</reference>
<keyword evidence="1" id="KW-0472">Membrane</keyword>
<dbReference type="AlphaFoldDB" id="A0A1Q5PUN1"/>
<sequence>MGMLRNIVVVLHLVGFALLLGAWAVEAFQRRSRVTPLMQWGMALAFVTGLVLAAPWGLEQDLNYGKIGIKLGVLLVIGAALGVAGARQKRNETVPTGLFWAVGVLTVVNAAIAVLV</sequence>
<dbReference type="OrthoDB" id="3730860at2"/>
<feature type="transmembrane region" description="Helical" evidence="1">
    <location>
        <begin position="37"/>
        <end position="58"/>
    </location>
</feature>
<keyword evidence="1" id="KW-0812">Transmembrane</keyword>
<protein>
    <submittedName>
        <fullName evidence="2">Fe-S protein</fullName>
    </submittedName>
</protein>
<evidence type="ECO:0000256" key="1">
    <source>
        <dbReference type="SAM" id="Phobius"/>
    </source>
</evidence>
<feature type="transmembrane region" description="Helical" evidence="1">
    <location>
        <begin position="98"/>
        <end position="115"/>
    </location>
</feature>
<feature type="transmembrane region" description="Helical" evidence="1">
    <location>
        <begin position="67"/>
        <end position="86"/>
    </location>
</feature>
<proteinExistence type="predicted"/>
<gene>
    <name evidence="2" type="ORF">BSZ40_08320</name>
</gene>
<dbReference type="STRING" id="52770.BSZ40_08320"/>
<comment type="caution">
    <text evidence="2">The sequence shown here is derived from an EMBL/GenBank/DDBJ whole genome shotgun (WGS) entry which is preliminary data.</text>
</comment>
<dbReference type="EMBL" id="MQVS01000008">
    <property type="protein sequence ID" value="OKL51303.1"/>
    <property type="molecule type" value="Genomic_DNA"/>
</dbReference>
<evidence type="ECO:0000313" key="2">
    <source>
        <dbReference type="EMBL" id="OKL51303.1"/>
    </source>
</evidence>
<keyword evidence="1" id="KW-1133">Transmembrane helix</keyword>
<keyword evidence="3" id="KW-1185">Reference proteome</keyword>
<organism evidence="2 3">
    <name type="scientific">Buchananella hordeovulneris</name>
    <dbReference type="NCBI Taxonomy" id="52770"/>
    <lineage>
        <taxon>Bacteria</taxon>
        <taxon>Bacillati</taxon>
        <taxon>Actinomycetota</taxon>
        <taxon>Actinomycetes</taxon>
        <taxon>Actinomycetales</taxon>
        <taxon>Actinomycetaceae</taxon>
        <taxon>Buchananella</taxon>
    </lineage>
</organism>
<evidence type="ECO:0000313" key="3">
    <source>
        <dbReference type="Proteomes" id="UP000185612"/>
    </source>
</evidence>
<dbReference type="InParanoid" id="A0A1Q5PUN1"/>
<name>A0A1Q5PUN1_9ACTO</name>